<dbReference type="AlphaFoldDB" id="A0A7S4FF87"/>
<evidence type="ECO:0000256" key="1">
    <source>
        <dbReference type="SAM" id="MobiDB-lite"/>
    </source>
</evidence>
<name>A0A7S4FF87_9EUGL</name>
<feature type="region of interest" description="Disordered" evidence="1">
    <location>
        <begin position="61"/>
        <end position="100"/>
    </location>
</feature>
<reference evidence="2" key="1">
    <citation type="submission" date="2021-01" db="EMBL/GenBank/DDBJ databases">
        <authorList>
            <person name="Corre E."/>
            <person name="Pelletier E."/>
            <person name="Niang G."/>
            <person name="Scheremetjew M."/>
            <person name="Finn R."/>
            <person name="Kale V."/>
            <person name="Holt S."/>
            <person name="Cochrane G."/>
            <person name="Meng A."/>
            <person name="Brown T."/>
            <person name="Cohen L."/>
        </authorList>
    </citation>
    <scope>NUCLEOTIDE SEQUENCE</scope>
    <source>
        <strain evidence="2">CCMP1594</strain>
    </source>
</reference>
<gene>
    <name evidence="2" type="ORF">EGYM00163_LOCUS2214</name>
</gene>
<dbReference type="EMBL" id="HBJA01006983">
    <property type="protein sequence ID" value="CAE0791100.1"/>
    <property type="molecule type" value="Transcribed_RNA"/>
</dbReference>
<organism evidence="2">
    <name type="scientific">Eutreptiella gymnastica</name>
    <dbReference type="NCBI Taxonomy" id="73025"/>
    <lineage>
        <taxon>Eukaryota</taxon>
        <taxon>Discoba</taxon>
        <taxon>Euglenozoa</taxon>
        <taxon>Euglenida</taxon>
        <taxon>Spirocuta</taxon>
        <taxon>Euglenophyceae</taxon>
        <taxon>Eutreptiales</taxon>
        <taxon>Eutreptiaceae</taxon>
        <taxon>Eutreptiella</taxon>
    </lineage>
</organism>
<accession>A0A7S4FF87</accession>
<sequence length="100" mass="10527">MCKAVAWRLLIEPTIPCPLGTAVVSRKGAHDNVAAELSALTVLPYSPLPCDGFKGSIAHSRPPAPGGACVPAPRSITHEPPEESVDQPLLVNRQPPSVHH</sequence>
<protein>
    <submittedName>
        <fullName evidence="2">Uncharacterized protein</fullName>
    </submittedName>
</protein>
<evidence type="ECO:0000313" key="2">
    <source>
        <dbReference type="EMBL" id="CAE0791100.1"/>
    </source>
</evidence>
<proteinExistence type="predicted"/>